<gene>
    <name evidence="1" type="ORF">SFSGTM_04560</name>
</gene>
<name>A0A809RZU0_9PROT</name>
<dbReference type="KEGG" id="sniv:SFSGTM_04560"/>
<dbReference type="AlphaFoldDB" id="A0A809RZU0"/>
<protein>
    <submittedName>
        <fullName evidence="1">Uncharacterized protein</fullName>
    </submittedName>
</protein>
<dbReference type="RefSeq" id="WP_162083755.1">
    <property type="nucleotide sequence ID" value="NZ_AP021881.1"/>
</dbReference>
<accession>A0A809RZU0</accession>
<dbReference type="Proteomes" id="UP000463939">
    <property type="component" value="Chromosome"/>
</dbReference>
<proteinExistence type="predicted"/>
<keyword evidence="2" id="KW-1185">Reference proteome</keyword>
<sequence length="145" mass="15757">MESTSVFEHNRVILCHFDSYSAASVFARYGTSILAPVPLPEDASVMAEPVDIGEYYAPEVVMAALSALYGYNLAEIRSVPGFQVWMHSSSGPIRIHLLCFTTLDAPKAAIEPNGGLFKSISEMRGTPMIELNLLRLAFDLVMSGG</sequence>
<organism evidence="1 2">
    <name type="scientific">Sulfuriferula nivalis</name>
    <dbReference type="NCBI Taxonomy" id="2675298"/>
    <lineage>
        <taxon>Bacteria</taxon>
        <taxon>Pseudomonadati</taxon>
        <taxon>Pseudomonadota</taxon>
        <taxon>Betaproteobacteria</taxon>
        <taxon>Nitrosomonadales</taxon>
        <taxon>Sulfuricellaceae</taxon>
        <taxon>Sulfuriferula</taxon>
    </lineage>
</organism>
<evidence type="ECO:0000313" key="2">
    <source>
        <dbReference type="Proteomes" id="UP000463939"/>
    </source>
</evidence>
<dbReference type="EMBL" id="AP021881">
    <property type="protein sequence ID" value="BBO99747.1"/>
    <property type="molecule type" value="Genomic_DNA"/>
</dbReference>
<reference evidence="2" key="1">
    <citation type="submission" date="2019-11" db="EMBL/GenBank/DDBJ databases">
        <title>Isolation and characterization of a novel species in the genus Sulfuriferula.</title>
        <authorList>
            <person name="Mochizuki J."/>
            <person name="Kojima H."/>
            <person name="Fukui M."/>
        </authorList>
    </citation>
    <scope>NUCLEOTIDE SEQUENCE [LARGE SCALE GENOMIC DNA]</scope>
    <source>
        <strain evidence="2">SGTM</strain>
    </source>
</reference>
<evidence type="ECO:0000313" key="1">
    <source>
        <dbReference type="EMBL" id="BBO99747.1"/>
    </source>
</evidence>